<feature type="region of interest" description="Disordered" evidence="1">
    <location>
        <begin position="1"/>
        <end position="50"/>
    </location>
</feature>
<keyword evidence="3" id="KW-1185">Reference proteome</keyword>
<sequence>MEPRPWTMMAHTPSPASRGAASSTAGDGSGRTSQAGAVPFSTGILTSSVS</sequence>
<gene>
    <name evidence="2" type="ORF">ACFFX0_05650</name>
</gene>
<evidence type="ECO:0000313" key="3">
    <source>
        <dbReference type="Proteomes" id="UP001589575"/>
    </source>
</evidence>
<accession>A0ABV5FVI5</accession>
<name>A0ABV5FVI5_9MICC</name>
<organism evidence="2 3">
    <name type="scientific">Citricoccus parietis</name>
    <dbReference type="NCBI Taxonomy" id="592307"/>
    <lineage>
        <taxon>Bacteria</taxon>
        <taxon>Bacillati</taxon>
        <taxon>Actinomycetota</taxon>
        <taxon>Actinomycetes</taxon>
        <taxon>Micrococcales</taxon>
        <taxon>Micrococcaceae</taxon>
        <taxon>Citricoccus</taxon>
    </lineage>
</organism>
<comment type="caution">
    <text evidence="2">The sequence shown here is derived from an EMBL/GenBank/DDBJ whole genome shotgun (WGS) entry which is preliminary data.</text>
</comment>
<dbReference type="Proteomes" id="UP001589575">
    <property type="component" value="Unassembled WGS sequence"/>
</dbReference>
<evidence type="ECO:0000256" key="1">
    <source>
        <dbReference type="SAM" id="MobiDB-lite"/>
    </source>
</evidence>
<dbReference type="EMBL" id="JBHMFI010000001">
    <property type="protein sequence ID" value="MFB9070703.1"/>
    <property type="molecule type" value="Genomic_DNA"/>
</dbReference>
<protein>
    <submittedName>
        <fullName evidence="2">Uncharacterized protein</fullName>
    </submittedName>
</protein>
<evidence type="ECO:0000313" key="2">
    <source>
        <dbReference type="EMBL" id="MFB9070703.1"/>
    </source>
</evidence>
<feature type="compositionally biased region" description="Low complexity" evidence="1">
    <location>
        <begin position="13"/>
        <end position="33"/>
    </location>
</feature>
<reference evidence="2 3" key="1">
    <citation type="submission" date="2024-09" db="EMBL/GenBank/DDBJ databases">
        <authorList>
            <person name="Sun Q."/>
            <person name="Mori K."/>
        </authorList>
    </citation>
    <scope>NUCLEOTIDE SEQUENCE [LARGE SCALE GENOMIC DNA]</scope>
    <source>
        <strain evidence="2 3">CCM 7609</strain>
    </source>
</reference>
<proteinExistence type="predicted"/>